<dbReference type="Proteomes" id="UP001501367">
    <property type="component" value="Unassembled WGS sequence"/>
</dbReference>
<evidence type="ECO:0000313" key="3">
    <source>
        <dbReference type="Proteomes" id="UP001501367"/>
    </source>
</evidence>
<accession>A0ABP7EUF7</accession>
<dbReference type="Pfam" id="PF04738">
    <property type="entry name" value="Lant_dehydr_N"/>
    <property type="match status" value="1"/>
</dbReference>
<dbReference type="RefSeq" id="WP_198854937.1">
    <property type="nucleotide sequence ID" value="NZ_BAABDT010000001.1"/>
</dbReference>
<evidence type="ECO:0000313" key="2">
    <source>
        <dbReference type="EMBL" id="GAA3724367.1"/>
    </source>
</evidence>
<evidence type="ECO:0000259" key="1">
    <source>
        <dbReference type="Pfam" id="PF04738"/>
    </source>
</evidence>
<reference evidence="3" key="1">
    <citation type="journal article" date="2019" name="Int. J. Syst. Evol. Microbiol.">
        <title>The Global Catalogue of Microorganisms (GCM) 10K type strain sequencing project: providing services to taxonomists for standard genome sequencing and annotation.</title>
        <authorList>
            <consortium name="The Broad Institute Genomics Platform"/>
            <consortium name="The Broad Institute Genome Sequencing Center for Infectious Disease"/>
            <person name="Wu L."/>
            <person name="Ma J."/>
        </authorList>
    </citation>
    <scope>NUCLEOTIDE SEQUENCE [LARGE SCALE GENOMIC DNA]</scope>
    <source>
        <strain evidence="3">JCM 17336</strain>
    </source>
</reference>
<keyword evidence="3" id="KW-1185">Reference proteome</keyword>
<dbReference type="InterPro" id="IPR006827">
    <property type="entry name" value="Lant_deHydtase_N"/>
</dbReference>
<comment type="caution">
    <text evidence="2">The sequence shown here is derived from an EMBL/GenBank/DDBJ whole genome shotgun (WGS) entry which is preliminary data.</text>
</comment>
<feature type="domain" description="Lantibiotic dehydratase N-terminal" evidence="1">
    <location>
        <begin position="42"/>
        <end position="684"/>
    </location>
</feature>
<dbReference type="EMBL" id="BAABDT010000001">
    <property type="protein sequence ID" value="GAA3724367.1"/>
    <property type="molecule type" value="Genomic_DNA"/>
</dbReference>
<sequence>MHHYKITAFSDYVLRTPLFPLSAYLELVKDYSAEKAKKFYKNSIIKEAINLASPELRNELDKWALDTSSLSNTKTHALELTFLKYIARMSSRCTPFGLFAGCCVGKLNSETDIVLRPINKHKRFTQFDMQYWIALLQDIAKRKEAALLLKYFPNSSIYETGDFYRFIEYKYANAKREHAISALRKSDLLTQVLNQSKSGMTVNEIASLLADSESEKEQAEKYIFQLIDFHFLVPDIDASLTGNNEWEKIIRLFNDIPFYNNQTEMFKSLKIKLSDLDISLSPSGAIYKEIKTIIDRIGTTYDEKYLFQTDLNLSAQKNNLNQKIPQRVLKAIEFLNSIQTQKEFQNLENFKKAFTKRYETREMPLSMVLDTEIGIGYLQNHDMNDTHDLLENFSFRAKPAKEKKQVWTDFDFIMQKKLHDCYIGKEKEIQLNKNDFPESDYNLKNIPVTFSVMIEVLNDDQIVLISSGNVSAAKLLGRFCSSNTDIHNLIKQIIEKENGYHDDKILAEIVHIPESRTGNILKRPNLREHEISYLCKSGVSNENNFDLNDLYVSVRSNRIVLRSQKHNKEILPCMSNAHNFTSNSLPVYHFLCDLEMQDSKPVSSFNWGVLESHYIYFPRVVYNATILSKAKWKIKKDEIKNFHKIDESILKEHFLKWRSERNLPRFVNWINGDNTLLFDFESLISIKLFLNATKSKEEFFLEEFLFVDDAAVKNNLGENFSNQIILSYYKEKA</sequence>
<protein>
    <recommendedName>
        <fullName evidence="1">Lantibiotic dehydratase N-terminal domain-containing protein</fullName>
    </recommendedName>
</protein>
<organism evidence="2 3">
    <name type="scientific">Flavobacterium ginsengisoli</name>
    <dbReference type="NCBI Taxonomy" id="871694"/>
    <lineage>
        <taxon>Bacteria</taxon>
        <taxon>Pseudomonadati</taxon>
        <taxon>Bacteroidota</taxon>
        <taxon>Flavobacteriia</taxon>
        <taxon>Flavobacteriales</taxon>
        <taxon>Flavobacteriaceae</taxon>
        <taxon>Flavobacterium</taxon>
    </lineage>
</organism>
<name>A0ABP7EUF7_9FLAO</name>
<proteinExistence type="predicted"/>
<gene>
    <name evidence="2" type="ORF">GCM10022422_01740</name>
</gene>